<protein>
    <recommendedName>
        <fullName evidence="3">F-box domain-containing protein</fullName>
    </recommendedName>
</protein>
<dbReference type="OrthoDB" id="2655993at2759"/>
<sequence length="500" mass="55817">MHPCLLLDDILRLVAVEIINLERPSAVSFACTCRAIEASVMGVLWGSYQNDLINLFRCFPSEVWEIRESDSSKLYFDFKRHPSPPEWERVNRYASWMRTLIIYEDSTCPSPSSRAWRELRALRPADLLPNLRSLEWYSAADTFVYINLFLSPRLTSLNVHVVPDVPNVGPILDFFPVETLEELRFQDSSGDRAVQDAISKLVLKTTAALRSIVVSSDLSDAAIQHVTRLPNLSDASVTFANLDRLSVSPDAGTFPLRTLETRVDGAGGWKYLLHNVKNLDSAVLFSSTVFQPEEIVAVFGFLIDKGFHQTLRRLFFAVQNQCDLTPQVLAPLHKFESLTTLSVTSFCGPIQCKSRLTNEALAQLAEALPQLVKLFLGAAPCATSTGEITLAGLRPLSTHCIHLETLQIHFSAFDIPSDIPDDALSSPSDQEPPGPNHCHLSQLVVGALPVSTSENSLLIVAYFLHQLFPRLSDVVPTVPNSPWKRVQEHINTFQKYRPKK</sequence>
<dbReference type="Proteomes" id="UP000736335">
    <property type="component" value="Unassembled WGS sequence"/>
</dbReference>
<dbReference type="EMBL" id="WIUZ02000001">
    <property type="protein sequence ID" value="KAF9792958.1"/>
    <property type="molecule type" value="Genomic_DNA"/>
</dbReference>
<gene>
    <name evidence="1" type="ORF">BJ322DRAFT_90657</name>
</gene>
<reference evidence="1" key="2">
    <citation type="submission" date="2020-11" db="EMBL/GenBank/DDBJ databases">
        <authorList>
            <consortium name="DOE Joint Genome Institute"/>
            <person name="Kuo A."/>
            <person name="Miyauchi S."/>
            <person name="Kiss E."/>
            <person name="Drula E."/>
            <person name="Kohler A."/>
            <person name="Sanchez-Garcia M."/>
            <person name="Andreopoulos B."/>
            <person name="Barry K.W."/>
            <person name="Bonito G."/>
            <person name="Buee M."/>
            <person name="Carver A."/>
            <person name="Chen C."/>
            <person name="Cichocki N."/>
            <person name="Clum A."/>
            <person name="Culley D."/>
            <person name="Crous P.W."/>
            <person name="Fauchery L."/>
            <person name="Girlanda M."/>
            <person name="Hayes R."/>
            <person name="Keri Z."/>
            <person name="Labutti K."/>
            <person name="Lipzen A."/>
            <person name="Lombard V."/>
            <person name="Magnuson J."/>
            <person name="Maillard F."/>
            <person name="Morin E."/>
            <person name="Murat C."/>
            <person name="Nolan M."/>
            <person name="Ohm R."/>
            <person name="Pangilinan J."/>
            <person name="Pereira M."/>
            <person name="Perotto S."/>
            <person name="Peter M."/>
            <person name="Riley R."/>
            <person name="Sitrit Y."/>
            <person name="Stielow B."/>
            <person name="Szollosi G."/>
            <person name="Zifcakova L."/>
            <person name="Stursova M."/>
            <person name="Spatafora J.W."/>
            <person name="Tedersoo L."/>
            <person name="Vaario L.-M."/>
            <person name="Yamada A."/>
            <person name="Yan M."/>
            <person name="Wang P."/>
            <person name="Xu J."/>
            <person name="Bruns T."/>
            <person name="Baldrian P."/>
            <person name="Vilgalys R."/>
            <person name="Henrissat B."/>
            <person name="Grigoriev I.V."/>
            <person name="Hibbett D."/>
            <person name="Nagy L.G."/>
            <person name="Martin F.M."/>
        </authorList>
    </citation>
    <scope>NUCLEOTIDE SEQUENCE</scope>
    <source>
        <strain evidence="1">UH-Tt-Lm1</strain>
    </source>
</reference>
<keyword evidence="2" id="KW-1185">Reference proteome</keyword>
<organism evidence="1 2">
    <name type="scientific">Thelephora terrestris</name>
    <dbReference type="NCBI Taxonomy" id="56493"/>
    <lineage>
        <taxon>Eukaryota</taxon>
        <taxon>Fungi</taxon>
        <taxon>Dikarya</taxon>
        <taxon>Basidiomycota</taxon>
        <taxon>Agaricomycotina</taxon>
        <taxon>Agaricomycetes</taxon>
        <taxon>Thelephorales</taxon>
        <taxon>Thelephoraceae</taxon>
        <taxon>Thelephora</taxon>
    </lineage>
</organism>
<evidence type="ECO:0000313" key="1">
    <source>
        <dbReference type="EMBL" id="KAF9792958.1"/>
    </source>
</evidence>
<evidence type="ECO:0008006" key="3">
    <source>
        <dbReference type="Google" id="ProtNLM"/>
    </source>
</evidence>
<accession>A0A9P6HQQ5</accession>
<evidence type="ECO:0000313" key="2">
    <source>
        <dbReference type="Proteomes" id="UP000736335"/>
    </source>
</evidence>
<dbReference type="Gene3D" id="3.80.10.10">
    <property type="entry name" value="Ribonuclease Inhibitor"/>
    <property type="match status" value="1"/>
</dbReference>
<proteinExistence type="predicted"/>
<dbReference type="InterPro" id="IPR032675">
    <property type="entry name" value="LRR_dom_sf"/>
</dbReference>
<reference evidence="1" key="1">
    <citation type="journal article" date="2020" name="Nat. Commun.">
        <title>Large-scale genome sequencing of mycorrhizal fungi provides insights into the early evolution of symbiotic traits.</title>
        <authorList>
            <person name="Miyauchi S."/>
            <person name="Kiss E."/>
            <person name="Kuo A."/>
            <person name="Drula E."/>
            <person name="Kohler A."/>
            <person name="Sanchez-Garcia M."/>
            <person name="Morin E."/>
            <person name="Andreopoulos B."/>
            <person name="Barry K.W."/>
            <person name="Bonito G."/>
            <person name="Buee M."/>
            <person name="Carver A."/>
            <person name="Chen C."/>
            <person name="Cichocki N."/>
            <person name="Clum A."/>
            <person name="Culley D."/>
            <person name="Crous P.W."/>
            <person name="Fauchery L."/>
            <person name="Girlanda M."/>
            <person name="Hayes R.D."/>
            <person name="Keri Z."/>
            <person name="LaButti K."/>
            <person name="Lipzen A."/>
            <person name="Lombard V."/>
            <person name="Magnuson J."/>
            <person name="Maillard F."/>
            <person name="Murat C."/>
            <person name="Nolan M."/>
            <person name="Ohm R.A."/>
            <person name="Pangilinan J."/>
            <person name="Pereira M.F."/>
            <person name="Perotto S."/>
            <person name="Peter M."/>
            <person name="Pfister S."/>
            <person name="Riley R."/>
            <person name="Sitrit Y."/>
            <person name="Stielow J.B."/>
            <person name="Szollosi G."/>
            <person name="Zifcakova L."/>
            <person name="Stursova M."/>
            <person name="Spatafora J.W."/>
            <person name="Tedersoo L."/>
            <person name="Vaario L.M."/>
            <person name="Yamada A."/>
            <person name="Yan M."/>
            <person name="Wang P."/>
            <person name="Xu J."/>
            <person name="Bruns T."/>
            <person name="Baldrian P."/>
            <person name="Vilgalys R."/>
            <person name="Dunand C."/>
            <person name="Henrissat B."/>
            <person name="Grigoriev I.V."/>
            <person name="Hibbett D."/>
            <person name="Nagy L.G."/>
            <person name="Martin F.M."/>
        </authorList>
    </citation>
    <scope>NUCLEOTIDE SEQUENCE</scope>
    <source>
        <strain evidence="1">UH-Tt-Lm1</strain>
    </source>
</reference>
<comment type="caution">
    <text evidence="1">The sequence shown here is derived from an EMBL/GenBank/DDBJ whole genome shotgun (WGS) entry which is preliminary data.</text>
</comment>
<name>A0A9P6HQQ5_9AGAM</name>
<dbReference type="AlphaFoldDB" id="A0A9P6HQQ5"/>